<name>A0A5Q6RZ90_9ACTN</name>
<comment type="caution">
    <text evidence="1">The sequence shown here is derived from an EMBL/GenBank/DDBJ whole genome shotgun (WGS) entry which is preliminary data.</text>
</comment>
<dbReference type="RefSeq" id="WP_149768930.1">
    <property type="nucleotide sequence ID" value="NZ_VDFQ02000002.1"/>
</dbReference>
<gene>
    <name evidence="1" type="ORF">FE697_007310</name>
</gene>
<dbReference type="Proteomes" id="UP000307768">
    <property type="component" value="Unassembled WGS sequence"/>
</dbReference>
<dbReference type="EMBL" id="VDFQ02000002">
    <property type="protein sequence ID" value="KAA1423411.1"/>
    <property type="molecule type" value="Genomic_DNA"/>
</dbReference>
<dbReference type="Pfam" id="PF13830">
    <property type="entry name" value="DUF4192"/>
    <property type="match status" value="1"/>
</dbReference>
<evidence type="ECO:0000313" key="1">
    <source>
        <dbReference type="EMBL" id="KAA1423411.1"/>
    </source>
</evidence>
<proteinExistence type="predicted"/>
<sequence length="391" mass="41094">MTEILRARTLSDLIGVVPALFGFHPQDSLVAICLDGPSGQAGFRLRSDLPPVAQARTAARALVGYLAAQEPAGVVLIAFATADRDAEARAVVDAMTAALTAKEVRVTDAVRYDGDRYFSYSCDDPRCCPPEGVPCAADSSLMLAEAVYRGLEVLPSRDDLVRRFAPVVGPARRKAEKATAREAAALERRCRASRRAHGAPGQRVPVSGVPVDGVPVDGAPGQRDPEVIRHALDRVLPIVDRVLLRAGDIATDVGGAPSDAAGGALSVADKATLSVADKAALSVWTSLTVVRDVLWSRITHDNAAASLAMWREVGVSAVAPFQAAPLTLAAFSAWLSGDGAQAQCALDRVEEVSPAYSMAELIQTALTRCIDPRAWPGLPGDDILRVVPGLS</sequence>
<reference evidence="1 2" key="1">
    <citation type="submission" date="2019-09" db="EMBL/GenBank/DDBJ databases">
        <title>Mumia zhuanghuii sp. nov. isolated from the intestinal contents of plateau pika (Ochotona curzoniae) in the Qinghai-Tibet plateau of China.</title>
        <authorList>
            <person name="Tian Z."/>
        </authorList>
    </citation>
    <scope>NUCLEOTIDE SEQUENCE [LARGE SCALE GENOMIC DNA]</scope>
    <source>
        <strain evidence="2">350</strain>
    </source>
</reference>
<evidence type="ECO:0000313" key="2">
    <source>
        <dbReference type="Proteomes" id="UP000307768"/>
    </source>
</evidence>
<dbReference type="OrthoDB" id="3264463at2"/>
<organism evidence="1 2">
    <name type="scientific">Mumia zhuanghuii</name>
    <dbReference type="NCBI Taxonomy" id="2585211"/>
    <lineage>
        <taxon>Bacteria</taxon>
        <taxon>Bacillati</taxon>
        <taxon>Actinomycetota</taxon>
        <taxon>Actinomycetes</taxon>
        <taxon>Propionibacteriales</taxon>
        <taxon>Nocardioidaceae</taxon>
        <taxon>Mumia</taxon>
    </lineage>
</organism>
<dbReference type="InterPro" id="IPR025447">
    <property type="entry name" value="DUF4192"/>
</dbReference>
<protein>
    <submittedName>
        <fullName evidence="1">DUF4192 domain-containing protein</fullName>
    </submittedName>
</protein>
<accession>A0A5Q6RZ90</accession>
<dbReference type="AlphaFoldDB" id="A0A5Q6RZ90"/>